<dbReference type="RefSeq" id="WP_198576124.1">
    <property type="nucleotide sequence ID" value="NZ_JADWOX010000006.1"/>
</dbReference>
<protein>
    <submittedName>
        <fullName evidence="6">VirB3 family type IV secretion system protein</fullName>
    </submittedName>
</protein>
<organism evidence="6 7">
    <name type="scientific">Caulobacter hibisci</name>
    <dbReference type="NCBI Taxonomy" id="2035993"/>
    <lineage>
        <taxon>Bacteria</taxon>
        <taxon>Pseudomonadati</taxon>
        <taxon>Pseudomonadota</taxon>
        <taxon>Alphaproteobacteria</taxon>
        <taxon>Caulobacterales</taxon>
        <taxon>Caulobacteraceae</taxon>
        <taxon>Caulobacter</taxon>
    </lineage>
</organism>
<keyword evidence="7" id="KW-1185">Reference proteome</keyword>
<evidence type="ECO:0000256" key="4">
    <source>
        <dbReference type="ARBA" id="ARBA00023136"/>
    </source>
</evidence>
<name>A0ABS0T031_9CAUL</name>
<dbReference type="InterPro" id="IPR007792">
    <property type="entry name" value="T4SS_VirB3/TrbD/AvhB"/>
</dbReference>
<sequence length="87" mass="9500">MSALPHGFELEFHGALSEPVTIAGVPRLTAILIGTLGATLSLGLQAPFIGLPLSLFLYAVALWMTKRDPYVFDVLRRHLRQPGRMDG</sequence>
<evidence type="ECO:0000256" key="5">
    <source>
        <dbReference type="SAM" id="Phobius"/>
    </source>
</evidence>
<keyword evidence="4 5" id="KW-0472">Membrane</keyword>
<reference evidence="6 7" key="1">
    <citation type="submission" date="2020-11" db="EMBL/GenBank/DDBJ databases">
        <title>genome sequence of strain KACC 18849.</title>
        <authorList>
            <person name="Gao J."/>
            <person name="Zhang X."/>
        </authorList>
    </citation>
    <scope>NUCLEOTIDE SEQUENCE [LARGE SCALE GENOMIC DNA]</scope>
    <source>
        <strain evidence="6 7">KACC 18849</strain>
    </source>
</reference>
<gene>
    <name evidence="6" type="ORF">I4Q42_11040</name>
</gene>
<keyword evidence="2 5" id="KW-0812">Transmembrane</keyword>
<evidence type="ECO:0000313" key="6">
    <source>
        <dbReference type="EMBL" id="MBI1684202.1"/>
    </source>
</evidence>
<comment type="subcellular location">
    <subcellularLocation>
        <location evidence="1">Membrane</location>
    </subcellularLocation>
</comment>
<feature type="transmembrane region" description="Helical" evidence="5">
    <location>
        <begin position="44"/>
        <end position="64"/>
    </location>
</feature>
<evidence type="ECO:0000256" key="1">
    <source>
        <dbReference type="ARBA" id="ARBA00004370"/>
    </source>
</evidence>
<evidence type="ECO:0000313" key="7">
    <source>
        <dbReference type="Proteomes" id="UP000639859"/>
    </source>
</evidence>
<evidence type="ECO:0000256" key="3">
    <source>
        <dbReference type="ARBA" id="ARBA00022989"/>
    </source>
</evidence>
<evidence type="ECO:0000256" key="2">
    <source>
        <dbReference type="ARBA" id="ARBA00022692"/>
    </source>
</evidence>
<dbReference type="EMBL" id="JADWOX010000006">
    <property type="protein sequence ID" value="MBI1684202.1"/>
    <property type="molecule type" value="Genomic_DNA"/>
</dbReference>
<dbReference type="Proteomes" id="UP000639859">
    <property type="component" value="Unassembled WGS sequence"/>
</dbReference>
<dbReference type="Pfam" id="PF05101">
    <property type="entry name" value="VirB3"/>
    <property type="match status" value="1"/>
</dbReference>
<proteinExistence type="predicted"/>
<keyword evidence="3 5" id="KW-1133">Transmembrane helix</keyword>
<accession>A0ABS0T031</accession>
<comment type="caution">
    <text evidence="6">The sequence shown here is derived from an EMBL/GenBank/DDBJ whole genome shotgun (WGS) entry which is preliminary data.</text>
</comment>